<reference evidence="1 2" key="1">
    <citation type="submission" date="2017-12" db="EMBL/GenBank/DDBJ databases">
        <title>Kangiella profundi FT102 completed genome.</title>
        <authorList>
            <person name="Xu J."/>
            <person name="Wang J."/>
            <person name="Lu Y."/>
        </authorList>
    </citation>
    <scope>NUCLEOTIDE SEQUENCE [LARGE SCALE GENOMIC DNA]</scope>
    <source>
        <strain evidence="1 2">FT102</strain>
    </source>
</reference>
<organism evidence="1 2">
    <name type="scientific">Kangiella profundi</name>
    <dbReference type="NCBI Taxonomy" id="1561924"/>
    <lineage>
        <taxon>Bacteria</taxon>
        <taxon>Pseudomonadati</taxon>
        <taxon>Pseudomonadota</taxon>
        <taxon>Gammaproteobacteria</taxon>
        <taxon>Kangiellales</taxon>
        <taxon>Kangiellaceae</taxon>
        <taxon>Kangiella</taxon>
    </lineage>
</organism>
<evidence type="ECO:0000313" key="2">
    <source>
        <dbReference type="Proteomes" id="UP000232693"/>
    </source>
</evidence>
<sequence>MKAFSILSLFCLLSFSTQAAESTNQQNMLASALDEYGKVAGAWFLNQRCLYITGQELKAFEDNVANITVALGNDIGNPQMLFMIQAGAKQATQEEKYQDCNGVAKDLFEYGRAHAKNWSDQIQQLQVSQ</sequence>
<proteinExistence type="predicted"/>
<dbReference type="OrthoDB" id="9855453at2"/>
<dbReference type="Proteomes" id="UP000232693">
    <property type="component" value="Chromosome"/>
</dbReference>
<gene>
    <name evidence="1" type="ORF">CW740_00620</name>
</gene>
<dbReference type="EMBL" id="CP025120">
    <property type="protein sequence ID" value="AUD77816.1"/>
    <property type="molecule type" value="Genomic_DNA"/>
</dbReference>
<accession>A0A2K9ABS0</accession>
<dbReference type="KEGG" id="kpd:CW740_00620"/>
<dbReference type="RefSeq" id="WP_106645738.1">
    <property type="nucleotide sequence ID" value="NZ_BMGO01000001.1"/>
</dbReference>
<dbReference type="AlphaFoldDB" id="A0A2K9ABS0"/>
<evidence type="ECO:0000313" key="1">
    <source>
        <dbReference type="EMBL" id="AUD77816.1"/>
    </source>
</evidence>
<protein>
    <submittedName>
        <fullName evidence="1">Uncharacterized protein</fullName>
    </submittedName>
</protein>
<name>A0A2K9ABS0_9GAMM</name>
<keyword evidence="2" id="KW-1185">Reference proteome</keyword>